<dbReference type="OrthoDB" id="4503715at2759"/>
<dbReference type="EMBL" id="ML732166">
    <property type="protein sequence ID" value="KAB8077628.1"/>
    <property type="molecule type" value="Genomic_DNA"/>
</dbReference>
<organism evidence="2 3">
    <name type="scientific">Aspergillus leporis</name>
    <dbReference type="NCBI Taxonomy" id="41062"/>
    <lineage>
        <taxon>Eukaryota</taxon>
        <taxon>Fungi</taxon>
        <taxon>Dikarya</taxon>
        <taxon>Ascomycota</taxon>
        <taxon>Pezizomycotina</taxon>
        <taxon>Eurotiomycetes</taxon>
        <taxon>Eurotiomycetidae</taxon>
        <taxon>Eurotiales</taxon>
        <taxon>Aspergillaceae</taxon>
        <taxon>Aspergillus</taxon>
        <taxon>Aspergillus subgen. Circumdati</taxon>
    </lineage>
</organism>
<protein>
    <submittedName>
        <fullName evidence="2">Uncharacterized protein</fullName>
    </submittedName>
</protein>
<accession>A0A5N5XA44</accession>
<reference evidence="2 3" key="1">
    <citation type="submission" date="2019-04" db="EMBL/GenBank/DDBJ databases">
        <title>Friends and foes A comparative genomics study of 23 Aspergillus species from section Flavi.</title>
        <authorList>
            <consortium name="DOE Joint Genome Institute"/>
            <person name="Kjaerbolling I."/>
            <person name="Vesth T."/>
            <person name="Frisvad J.C."/>
            <person name="Nybo J.L."/>
            <person name="Theobald S."/>
            <person name="Kildgaard S."/>
            <person name="Isbrandt T."/>
            <person name="Kuo A."/>
            <person name="Sato A."/>
            <person name="Lyhne E.K."/>
            <person name="Kogle M.E."/>
            <person name="Wiebenga A."/>
            <person name="Kun R.S."/>
            <person name="Lubbers R.J."/>
            <person name="Makela M.R."/>
            <person name="Barry K."/>
            <person name="Chovatia M."/>
            <person name="Clum A."/>
            <person name="Daum C."/>
            <person name="Haridas S."/>
            <person name="He G."/>
            <person name="LaButti K."/>
            <person name="Lipzen A."/>
            <person name="Mondo S."/>
            <person name="Riley R."/>
            <person name="Salamov A."/>
            <person name="Simmons B.A."/>
            <person name="Magnuson J.K."/>
            <person name="Henrissat B."/>
            <person name="Mortensen U.H."/>
            <person name="Larsen T.O."/>
            <person name="Devries R.P."/>
            <person name="Grigoriev I.V."/>
            <person name="Machida M."/>
            <person name="Baker S.E."/>
            <person name="Andersen M.R."/>
        </authorList>
    </citation>
    <scope>NUCLEOTIDE SEQUENCE [LARGE SCALE GENOMIC DNA]</scope>
    <source>
        <strain evidence="2 3">CBS 151.66</strain>
    </source>
</reference>
<dbReference type="AlphaFoldDB" id="A0A5N5XA44"/>
<feature type="region of interest" description="Disordered" evidence="1">
    <location>
        <begin position="285"/>
        <end position="309"/>
    </location>
</feature>
<name>A0A5N5XA44_9EURO</name>
<proteinExistence type="predicted"/>
<keyword evidence="3" id="KW-1185">Reference proteome</keyword>
<evidence type="ECO:0000313" key="2">
    <source>
        <dbReference type="EMBL" id="KAB8077628.1"/>
    </source>
</evidence>
<gene>
    <name evidence="2" type="ORF">BDV29DRAFT_45349</name>
</gene>
<evidence type="ECO:0000256" key="1">
    <source>
        <dbReference type="SAM" id="MobiDB-lite"/>
    </source>
</evidence>
<evidence type="ECO:0000313" key="3">
    <source>
        <dbReference type="Proteomes" id="UP000326565"/>
    </source>
</evidence>
<dbReference type="Proteomes" id="UP000326565">
    <property type="component" value="Unassembled WGS sequence"/>
</dbReference>
<sequence>MHLLFCRSHLYVHNIRTLEVPMATCLALKLLHIQPFFGVLLSVSGGRSRFGDVAGLEGSEDNPILIDLDDAFLSEEETEICTSQESFDSSPENPICILDEATVCESLESQTEDNAAVQCPHSSLLNPVGTPKENMEDPQSESECVFGMECSFVQMQGTITTTFDSSEPPVYYLEESRLCESPESGRQGTTPVGSPHISTMNSICIPEGGVEVETQRDHGIVMDSAQAQTESAARAASGSSELLIRDPEVPALVDVSVQTETPLREERRYVHASTQTASYGMVAQSANGTLKVDNNPRKRKHDSAIPESVPVRRSLRLRVNR</sequence>